<organism evidence="5 6">
    <name type="scientific">Qipengyuania pelagi</name>
    <dbReference type="NCBI Taxonomy" id="994320"/>
    <lineage>
        <taxon>Bacteria</taxon>
        <taxon>Pseudomonadati</taxon>
        <taxon>Pseudomonadota</taxon>
        <taxon>Alphaproteobacteria</taxon>
        <taxon>Sphingomonadales</taxon>
        <taxon>Erythrobacteraceae</taxon>
        <taxon>Qipengyuania</taxon>
    </lineage>
</organism>
<dbReference type="Pfam" id="PF03641">
    <property type="entry name" value="Lysine_decarbox"/>
    <property type="match status" value="1"/>
</dbReference>
<comment type="caution">
    <text evidence="5">The sequence shown here is derived from an EMBL/GenBank/DDBJ whole genome shotgun (WGS) entry which is preliminary data.</text>
</comment>
<keyword evidence="6" id="KW-1185">Reference proteome</keyword>
<sequence>MKNEKTDKTERDLSDRKFYPAEEEAKFEKSQPRQTPQTAHPAYQLAFQDTDFLLREELRPVRFQLELLKPEMILDEAGVGSTLVMYGSARIPPPEAADTALEGAKDLPEDERRVVESLVAKSKYYAEARKLAKIATEKSIIENGKRQFVVCSGGGPSIMEAANRGASDAGGESVGLNIILPHEQAPNQYVTPYLSLNFHYFALRKMHFLLRAKAVAVFPGGFGTFDEFFELLTLIQTGKMKPMPILLFGKDFWTRVVNFEALAEEGTINHADLDLFRWCESAEDAWDHIAAFYELKR</sequence>
<evidence type="ECO:0000313" key="6">
    <source>
        <dbReference type="Proteomes" id="UP000430272"/>
    </source>
</evidence>
<evidence type="ECO:0000313" key="5">
    <source>
        <dbReference type="EMBL" id="MXO52512.1"/>
    </source>
</evidence>
<evidence type="ECO:0000256" key="1">
    <source>
        <dbReference type="ARBA" id="ARBA00000274"/>
    </source>
</evidence>
<feature type="compositionally biased region" description="Basic and acidic residues" evidence="4">
    <location>
        <begin position="1"/>
        <end position="31"/>
    </location>
</feature>
<feature type="region of interest" description="Disordered" evidence="4">
    <location>
        <begin position="1"/>
        <end position="39"/>
    </location>
</feature>
<dbReference type="GO" id="GO:0008714">
    <property type="term" value="F:AMP nucleosidase activity"/>
    <property type="evidence" value="ECO:0007669"/>
    <property type="project" value="UniProtKB-EC"/>
</dbReference>
<dbReference type="PANTHER" id="PTHR43393:SF3">
    <property type="entry name" value="LYSINE DECARBOXYLASE-LIKE PROTEIN"/>
    <property type="match status" value="1"/>
</dbReference>
<accession>A0A844Y659</accession>
<name>A0A844Y659_9SPHN</name>
<dbReference type="Proteomes" id="UP000430272">
    <property type="component" value="Unassembled WGS sequence"/>
</dbReference>
<dbReference type="RefSeq" id="WP_160659490.1">
    <property type="nucleotide sequence ID" value="NZ_BAABDV010000001.1"/>
</dbReference>
<dbReference type="GO" id="GO:0005829">
    <property type="term" value="C:cytosol"/>
    <property type="evidence" value="ECO:0007669"/>
    <property type="project" value="TreeGrafter"/>
</dbReference>
<dbReference type="InterPro" id="IPR052341">
    <property type="entry name" value="LOG_family_nucleotidases"/>
</dbReference>
<proteinExistence type="predicted"/>
<gene>
    <name evidence="5" type="ORF">GRI47_00635</name>
</gene>
<dbReference type="OrthoDB" id="9801098at2"/>
<dbReference type="AlphaFoldDB" id="A0A844Y659"/>
<dbReference type="Gene3D" id="3.40.50.450">
    <property type="match status" value="1"/>
</dbReference>
<dbReference type="EC" id="3.2.2.4" evidence="2"/>
<dbReference type="InterPro" id="IPR031100">
    <property type="entry name" value="LOG_fam"/>
</dbReference>
<dbReference type="SUPFAM" id="SSF102405">
    <property type="entry name" value="MCP/YpsA-like"/>
    <property type="match status" value="1"/>
</dbReference>
<evidence type="ECO:0000256" key="2">
    <source>
        <dbReference type="ARBA" id="ARBA00011985"/>
    </source>
</evidence>
<dbReference type="PANTHER" id="PTHR43393">
    <property type="entry name" value="CYTOKININ RIBOSIDE 5'-MONOPHOSPHATE PHOSPHORIBOHYDROLASE"/>
    <property type="match status" value="1"/>
</dbReference>
<comment type="catalytic activity">
    <reaction evidence="1">
        <text>AMP + H2O = D-ribose 5-phosphate + adenine</text>
        <dbReference type="Rhea" id="RHEA:20129"/>
        <dbReference type="ChEBI" id="CHEBI:15377"/>
        <dbReference type="ChEBI" id="CHEBI:16708"/>
        <dbReference type="ChEBI" id="CHEBI:78346"/>
        <dbReference type="ChEBI" id="CHEBI:456215"/>
        <dbReference type="EC" id="3.2.2.4"/>
    </reaction>
</comment>
<reference evidence="5 6" key="1">
    <citation type="submission" date="2019-12" db="EMBL/GenBank/DDBJ databases">
        <title>Genomic-based taxomic classification of the family Erythrobacteraceae.</title>
        <authorList>
            <person name="Xu L."/>
        </authorList>
    </citation>
    <scope>NUCLEOTIDE SEQUENCE [LARGE SCALE GENOMIC DNA]</scope>
    <source>
        <strain evidence="5 6">JCM 17468</strain>
    </source>
</reference>
<protein>
    <recommendedName>
        <fullName evidence="3">AMP nucleosidase</fullName>
        <ecNumber evidence="2">3.2.2.4</ecNumber>
    </recommendedName>
    <alternativeName>
        <fullName evidence="3">AMP nucleosidase</fullName>
    </alternativeName>
</protein>
<evidence type="ECO:0000256" key="3">
    <source>
        <dbReference type="ARBA" id="ARBA00031983"/>
    </source>
</evidence>
<evidence type="ECO:0000256" key="4">
    <source>
        <dbReference type="SAM" id="MobiDB-lite"/>
    </source>
</evidence>
<dbReference type="EMBL" id="WTYD01000001">
    <property type="protein sequence ID" value="MXO52512.1"/>
    <property type="molecule type" value="Genomic_DNA"/>
</dbReference>